<organism evidence="2 3">
    <name type="scientific">Stemphylium lycopersici</name>
    <name type="common">Tomato gray leaf spot disease fungus</name>
    <name type="synonym">Thyrospora lycopersici</name>
    <dbReference type="NCBI Taxonomy" id="183478"/>
    <lineage>
        <taxon>Eukaryota</taxon>
        <taxon>Fungi</taxon>
        <taxon>Dikarya</taxon>
        <taxon>Ascomycota</taxon>
        <taxon>Pezizomycotina</taxon>
        <taxon>Dothideomycetes</taxon>
        <taxon>Pleosporomycetidae</taxon>
        <taxon>Pleosporales</taxon>
        <taxon>Pleosporineae</taxon>
        <taxon>Pleosporaceae</taxon>
        <taxon>Stemphylium</taxon>
    </lineage>
</organism>
<keyword evidence="2" id="KW-0418">Kinase</keyword>
<dbReference type="AlphaFoldDB" id="A0A364MV26"/>
<gene>
    <name evidence="2" type="ORF">DDE83_007822</name>
</gene>
<reference evidence="3" key="1">
    <citation type="submission" date="2018-05" db="EMBL/GenBank/DDBJ databases">
        <title>Draft genome sequence of Stemphylium lycopersici strain CIDEFI 213.</title>
        <authorList>
            <person name="Medina R."/>
            <person name="Franco M.E.E."/>
            <person name="Lucentini C.G."/>
            <person name="Saparrat M.C.N."/>
            <person name="Balatti P.A."/>
        </authorList>
    </citation>
    <scope>NUCLEOTIDE SEQUENCE [LARGE SCALE GENOMIC DNA]</scope>
    <source>
        <strain evidence="3">CIDEFI 213</strain>
    </source>
</reference>
<dbReference type="PANTHER" id="PTHR37542:SF3">
    <property type="entry name" value="PRION-INHIBITION AND PROPAGATION HELO DOMAIN-CONTAINING PROTEIN"/>
    <property type="match status" value="1"/>
</dbReference>
<comment type="caution">
    <text evidence="2">The sequence shown here is derived from an EMBL/GenBank/DDBJ whole genome shotgun (WGS) entry which is preliminary data.</text>
</comment>
<dbReference type="InterPro" id="IPR056002">
    <property type="entry name" value="DUF7580"/>
</dbReference>
<name>A0A364MV26_STELY</name>
<protein>
    <submittedName>
        <fullName evidence="2">Protein kinase-like (Pk-like)</fullName>
    </submittedName>
</protein>
<dbReference type="Pfam" id="PF24476">
    <property type="entry name" value="DUF7580"/>
    <property type="match status" value="1"/>
</dbReference>
<feature type="domain" description="DUF7580" evidence="1">
    <location>
        <begin position="529"/>
        <end position="744"/>
    </location>
</feature>
<proteinExistence type="predicted"/>
<dbReference type="Gene3D" id="1.10.510.10">
    <property type="entry name" value="Transferase(Phosphotransferase) domain 1"/>
    <property type="match status" value="1"/>
</dbReference>
<dbReference type="PANTHER" id="PTHR37542">
    <property type="entry name" value="HELO DOMAIN-CONTAINING PROTEIN-RELATED"/>
    <property type="match status" value="1"/>
</dbReference>
<evidence type="ECO:0000313" key="3">
    <source>
        <dbReference type="Proteomes" id="UP000249619"/>
    </source>
</evidence>
<keyword evidence="2" id="KW-0808">Transferase</keyword>
<dbReference type="Proteomes" id="UP000249619">
    <property type="component" value="Unassembled WGS sequence"/>
</dbReference>
<dbReference type="GO" id="GO:0016301">
    <property type="term" value="F:kinase activity"/>
    <property type="evidence" value="ECO:0007669"/>
    <property type="project" value="UniProtKB-KW"/>
</dbReference>
<dbReference type="EMBL" id="QGDH01000154">
    <property type="protein sequence ID" value="RAR04450.1"/>
    <property type="molecule type" value="Genomic_DNA"/>
</dbReference>
<sequence length="764" mass="88110">MESSFNSREAEKYLSRHLEKPVPFQRYAAVKAIILYWEDSDGFEEYAKEADELKDFFQGLQFDTELCKIPVLCGQDSELELHSFILEKQKQLRRRMRDLDEAPCLLIVHYGGHGDKDDDKHATGIGGPQERRSVWRAFHSGGPSLRWYAIQQSFLHIEFDVLLLFDCCYAAQAGRGAGAIRKENLPGRVELLAAAVDQTPRPGDEGSFTKTMIAIMRKRIEQDGHVSISELHRILTHRSSALYTPPFHVNIRQGADERSIVLEKLKEHDDTIKDWRVALDVTIRFRDGFTQARLDDIVRWLRAQAPKAFVAYTDVNRVLENTKQVNDFVESKLPERSGVVAQSLDTSVLEQIDEVWSSLQQLIHKYTTHHSMQNPMGNEDRMEELASSFIKRVDDGYNEILEVIQRAVMMSDLSSDLTMIDKALADPSSRLSGIRSQLRLRRIIYCQERPELRGQITATKSSVPVASARLMEYKTYDQHQSPKDIQNMEARIGLLAEVLASQKPESFRCLQLHEWKHDQDHRRFVYHFSIPDNYSVEPRSLYEAITKLDRQSRPTLGERLTMAYRIAKAVEQWHRVDWVHQSISSHDIFFLKPKSRVSRDRWDFEAPFLHGFDFARPNAKPSVGRYVENIELDMYRHPDRQGETPLGHKKEHDLYSLGVVLLEIGLWRSCRDMVEKRAKDKQKLRKQGVSGDAAGEVERNDMVKWLKGAVQDSLAHHVGSDYRDAVSTCLTSSFGVMHDDERKSKLLDAMDKMVLQKLARRPII</sequence>
<dbReference type="InterPro" id="IPR011009">
    <property type="entry name" value="Kinase-like_dom_sf"/>
</dbReference>
<evidence type="ECO:0000259" key="1">
    <source>
        <dbReference type="Pfam" id="PF24476"/>
    </source>
</evidence>
<keyword evidence="3" id="KW-1185">Reference proteome</keyword>
<accession>A0A364MV26</accession>
<dbReference type="SUPFAM" id="SSF56112">
    <property type="entry name" value="Protein kinase-like (PK-like)"/>
    <property type="match status" value="1"/>
</dbReference>
<evidence type="ECO:0000313" key="2">
    <source>
        <dbReference type="EMBL" id="RAR04450.1"/>
    </source>
</evidence>